<evidence type="ECO:0000313" key="1">
    <source>
        <dbReference type="EMBL" id="GBG11046.1"/>
    </source>
</evidence>
<reference evidence="1 2" key="1">
    <citation type="submission" date="2017-08" db="EMBL/GenBank/DDBJ databases">
        <title>Substantial Increase in Enzyme Production by Combined Drug-Resistance Mutations in Paenibacillus agaridevorans.</title>
        <authorList>
            <person name="Tanaka Y."/>
            <person name="Funane K."/>
            <person name="Hosaka T."/>
            <person name="Shiwa Y."/>
            <person name="Fujita N."/>
            <person name="Miyazaki T."/>
            <person name="Yoshikawa H."/>
            <person name="Murakami K."/>
            <person name="Kasahara K."/>
            <person name="Inaoka T."/>
            <person name="Hiraga Y."/>
            <person name="Ochi K."/>
        </authorList>
    </citation>
    <scope>NUCLEOTIDE SEQUENCE [LARGE SCALE GENOMIC DNA]</scope>
    <source>
        <strain evidence="1 2">T-3040</strain>
    </source>
</reference>
<sequence length="112" mass="13392">MDEWQSFWEQIPGQDYREDFTPERVDVNLAMPRTNVRHERLGLALAADLRQIEQSHVAIGFILTLREKLDKTMDQLMHCGADRKRRIRLQRKIKMMTADFRSFHQSLDSYRS</sequence>
<evidence type="ECO:0000313" key="2">
    <source>
        <dbReference type="Proteomes" id="UP000245202"/>
    </source>
</evidence>
<proteinExistence type="predicted"/>
<gene>
    <name evidence="1" type="ORF">PAT3040_05825</name>
</gene>
<dbReference type="Proteomes" id="UP000245202">
    <property type="component" value="Unassembled WGS sequence"/>
</dbReference>
<organism evidence="1 2">
    <name type="scientific">Paenibacillus agaridevorans</name>
    <dbReference type="NCBI Taxonomy" id="171404"/>
    <lineage>
        <taxon>Bacteria</taxon>
        <taxon>Bacillati</taxon>
        <taxon>Bacillota</taxon>
        <taxon>Bacilli</taxon>
        <taxon>Bacillales</taxon>
        <taxon>Paenibacillaceae</taxon>
        <taxon>Paenibacillus</taxon>
    </lineage>
</organism>
<dbReference type="EMBL" id="BDQX01000381">
    <property type="protein sequence ID" value="GBG11046.1"/>
    <property type="molecule type" value="Genomic_DNA"/>
</dbReference>
<comment type="caution">
    <text evidence="1">The sequence shown here is derived from an EMBL/GenBank/DDBJ whole genome shotgun (WGS) entry which is preliminary data.</text>
</comment>
<dbReference type="AlphaFoldDB" id="A0A2R5EWG8"/>
<accession>A0A2R5EWG8</accession>
<protein>
    <submittedName>
        <fullName evidence="1">Uncharacterized protein</fullName>
    </submittedName>
</protein>
<keyword evidence="2" id="KW-1185">Reference proteome</keyword>
<name>A0A2R5EWG8_9BACL</name>